<keyword evidence="1 7" id="KW-0806">Transcription termination</keyword>
<evidence type="ECO:0000256" key="5">
    <source>
        <dbReference type="ARBA" id="ARBA00023015"/>
    </source>
</evidence>
<dbReference type="Gene3D" id="3.30.300.20">
    <property type="match status" value="2"/>
</dbReference>
<dbReference type="PROSITE" id="PS50084">
    <property type="entry name" value="KH_TYPE_1"/>
    <property type="match status" value="1"/>
</dbReference>
<keyword evidence="5 7" id="KW-0805">Transcription regulation</keyword>
<dbReference type="HAMAP" id="MF_00945_B">
    <property type="entry name" value="NusA_B"/>
    <property type="match status" value="1"/>
</dbReference>
<name>A0ABS1Y2M3_9ACTN</name>
<dbReference type="Gene3D" id="2.40.50.140">
    <property type="entry name" value="Nucleic acid-binding proteins"/>
    <property type="match status" value="1"/>
</dbReference>
<dbReference type="CDD" id="cd04455">
    <property type="entry name" value="S1_NusA"/>
    <property type="match status" value="1"/>
</dbReference>
<evidence type="ECO:0000256" key="1">
    <source>
        <dbReference type="ARBA" id="ARBA00022472"/>
    </source>
</evidence>
<evidence type="ECO:0000259" key="9">
    <source>
        <dbReference type="PROSITE" id="PS50126"/>
    </source>
</evidence>
<feature type="region of interest" description="Disordered" evidence="8">
    <location>
        <begin position="325"/>
        <end position="347"/>
    </location>
</feature>
<dbReference type="InterPro" id="IPR025249">
    <property type="entry name" value="TF_NusA_KH_1st"/>
</dbReference>
<feature type="domain" description="S1 motif" evidence="9">
    <location>
        <begin position="112"/>
        <end position="180"/>
    </location>
</feature>
<evidence type="ECO:0000256" key="2">
    <source>
        <dbReference type="ARBA" id="ARBA00022490"/>
    </source>
</evidence>
<dbReference type="InterPro" id="IPR010213">
    <property type="entry name" value="TF_NusA"/>
</dbReference>
<dbReference type="InterPro" id="IPR036555">
    <property type="entry name" value="NusA_N_sf"/>
</dbReference>
<keyword evidence="2 7" id="KW-0963">Cytoplasm</keyword>
<comment type="subcellular location">
    <subcellularLocation>
        <location evidence="7">Cytoplasm</location>
    </subcellularLocation>
</comment>
<comment type="function">
    <text evidence="7">Participates in both transcription termination and antitermination.</text>
</comment>
<gene>
    <name evidence="7 10" type="primary">nusA</name>
    <name evidence="10" type="ORF">JNW91_30815</name>
</gene>
<keyword evidence="11" id="KW-1185">Reference proteome</keyword>
<keyword evidence="4 7" id="KW-0694">RNA-binding</keyword>
<evidence type="ECO:0000313" key="11">
    <source>
        <dbReference type="Proteomes" id="UP000601027"/>
    </source>
</evidence>
<dbReference type="PANTHER" id="PTHR22648">
    <property type="entry name" value="TRANSCRIPTION TERMINATION FACTOR NUSA"/>
    <property type="match status" value="1"/>
</dbReference>
<comment type="subunit">
    <text evidence="7">Monomer. Binds directly to the core enzyme of the DNA-dependent RNA polymerase and to nascent RNA.</text>
</comment>
<dbReference type="InterPro" id="IPR009019">
    <property type="entry name" value="KH_sf_prok-type"/>
</dbReference>
<dbReference type="InterPro" id="IPR030842">
    <property type="entry name" value="TF_NusA_bacterial"/>
</dbReference>
<dbReference type="SMART" id="SM00322">
    <property type="entry name" value="KH"/>
    <property type="match status" value="2"/>
</dbReference>
<evidence type="ECO:0000313" key="10">
    <source>
        <dbReference type="EMBL" id="MBM0235766.1"/>
    </source>
</evidence>
<comment type="caution">
    <text evidence="10">The sequence shown here is derived from an EMBL/GenBank/DDBJ whole genome shotgun (WGS) entry which is preliminary data.</text>
</comment>
<keyword evidence="3 7" id="KW-0889">Transcription antitermination</keyword>
<dbReference type="InterPro" id="IPR058582">
    <property type="entry name" value="KH_NusA_2nd"/>
</dbReference>
<dbReference type="NCBIfam" id="TIGR01953">
    <property type="entry name" value="NusA"/>
    <property type="match status" value="1"/>
</dbReference>
<sequence length="347" mass="37287">MNIDLAALRALEREREIPFDTILAAIETALLTAYRHTDGAEPHARVEIDRKSGAALVYAQEMDADGSLVREWDDTPHDFGRIAAMTAKQVILQRLREATDEVHFGEYVGRDGDLVTGVVQAHEARSEKGIVSVDLGKLEGVLPQSEQVPGERYAHGERIRCVVVHVAKGMRGPQITLSRSHPALVKKLFALEVPEIADGTVEIGAIAREAGHRTKIAVRSTTPGVNAKGACIGPMGQRVRAVMSELHGEKIDIIDWSDDPATFVGNALSPAKALRVEVVDLAGRAARVTVPDFQLSLAIGREGQNARLAARLTGWRIDIRSDAEQTAPAARGAADHVPEPGSAISGS</sequence>
<dbReference type="SUPFAM" id="SSF50249">
    <property type="entry name" value="Nucleic acid-binding proteins"/>
    <property type="match status" value="1"/>
</dbReference>
<dbReference type="InterPro" id="IPR015946">
    <property type="entry name" value="KH_dom-like_a/b"/>
</dbReference>
<dbReference type="RefSeq" id="WP_203178978.1">
    <property type="nucleotide sequence ID" value="NZ_JAEVHM010000351.1"/>
</dbReference>
<dbReference type="CDD" id="cd22529">
    <property type="entry name" value="KH-II_NusA_rpt2"/>
    <property type="match status" value="1"/>
</dbReference>
<dbReference type="InterPro" id="IPR004087">
    <property type="entry name" value="KH_dom"/>
</dbReference>
<protein>
    <recommendedName>
        <fullName evidence="7">Transcription termination/antitermination protein NusA</fullName>
    </recommendedName>
</protein>
<dbReference type="EMBL" id="JAEVHM010000351">
    <property type="protein sequence ID" value="MBM0235766.1"/>
    <property type="molecule type" value="Genomic_DNA"/>
</dbReference>
<accession>A0ABS1Y2M3</accession>
<dbReference type="Gene3D" id="3.30.1480.10">
    <property type="entry name" value="NusA, N-terminal domain"/>
    <property type="match status" value="1"/>
</dbReference>
<dbReference type="PROSITE" id="PS50126">
    <property type="entry name" value="S1"/>
    <property type="match status" value="1"/>
</dbReference>
<evidence type="ECO:0000256" key="3">
    <source>
        <dbReference type="ARBA" id="ARBA00022814"/>
    </source>
</evidence>
<keyword evidence="6 7" id="KW-0804">Transcription</keyword>
<evidence type="ECO:0000256" key="7">
    <source>
        <dbReference type="HAMAP-Rule" id="MF_00945"/>
    </source>
</evidence>
<evidence type="ECO:0000256" key="4">
    <source>
        <dbReference type="ARBA" id="ARBA00022884"/>
    </source>
</evidence>
<dbReference type="Pfam" id="PF26594">
    <property type="entry name" value="KH_NusA_2nd"/>
    <property type="match status" value="1"/>
</dbReference>
<dbReference type="InterPro" id="IPR003029">
    <property type="entry name" value="S1_domain"/>
</dbReference>
<dbReference type="InterPro" id="IPR012340">
    <property type="entry name" value="NA-bd_OB-fold"/>
</dbReference>
<dbReference type="PANTHER" id="PTHR22648:SF0">
    <property type="entry name" value="TRANSCRIPTION TERMINATION_ANTITERMINATION PROTEIN NUSA"/>
    <property type="match status" value="1"/>
</dbReference>
<dbReference type="Pfam" id="PF13184">
    <property type="entry name" value="KH_NusA_1st"/>
    <property type="match status" value="1"/>
</dbReference>
<organism evidence="10 11">
    <name type="scientific">Micromonospora parastrephiae</name>
    <dbReference type="NCBI Taxonomy" id="2806101"/>
    <lineage>
        <taxon>Bacteria</taxon>
        <taxon>Bacillati</taxon>
        <taxon>Actinomycetota</taxon>
        <taxon>Actinomycetes</taxon>
        <taxon>Micromonosporales</taxon>
        <taxon>Micromonosporaceae</taxon>
        <taxon>Micromonospora</taxon>
    </lineage>
</organism>
<reference evidence="10 11" key="1">
    <citation type="submission" date="2021-01" db="EMBL/GenBank/DDBJ databases">
        <title>Draft genome sequence of Micromonospora sp. strain STR1_7.</title>
        <authorList>
            <person name="Karlyshev A."/>
            <person name="Jawad R."/>
        </authorList>
    </citation>
    <scope>NUCLEOTIDE SEQUENCE [LARGE SCALE GENOMIC DNA]</scope>
    <source>
        <strain evidence="10 11">STR1-7</strain>
    </source>
</reference>
<dbReference type="SUPFAM" id="SSF54814">
    <property type="entry name" value="Prokaryotic type KH domain (KH-domain type II)"/>
    <property type="match status" value="2"/>
</dbReference>
<dbReference type="Proteomes" id="UP000601027">
    <property type="component" value="Unassembled WGS sequence"/>
</dbReference>
<dbReference type="InterPro" id="IPR013735">
    <property type="entry name" value="TF_NusA_N"/>
</dbReference>
<evidence type="ECO:0000256" key="8">
    <source>
        <dbReference type="SAM" id="MobiDB-lite"/>
    </source>
</evidence>
<evidence type="ECO:0000256" key="6">
    <source>
        <dbReference type="ARBA" id="ARBA00023163"/>
    </source>
</evidence>
<dbReference type="Pfam" id="PF08529">
    <property type="entry name" value="NusA_N"/>
    <property type="match status" value="1"/>
</dbReference>
<comment type="similarity">
    <text evidence="7">Belongs to the NusA family.</text>
</comment>
<proteinExistence type="inferred from homology"/>
<dbReference type="CDD" id="cd02134">
    <property type="entry name" value="KH-II_NusA_rpt1"/>
    <property type="match status" value="1"/>
</dbReference>
<dbReference type="SUPFAM" id="SSF69705">
    <property type="entry name" value="Transcription factor NusA, N-terminal domain"/>
    <property type="match status" value="1"/>
</dbReference>